<dbReference type="STRING" id="451.B6N58_10275"/>
<dbReference type="PATRIC" id="fig|451.8.peg.2867"/>
<evidence type="ECO:0000313" key="3">
    <source>
        <dbReference type="Proteomes" id="UP000032414"/>
    </source>
</evidence>
<dbReference type="Proteomes" id="UP000182998">
    <property type="component" value="Unassembled WGS sequence"/>
</dbReference>
<dbReference type="EMBL" id="LN614830">
    <property type="protein sequence ID" value="CEG60358.1"/>
    <property type="molecule type" value="Genomic_DNA"/>
</dbReference>
<sequence length="267" mass="31000">MYRLTQQFRESLINFLRDPENPANKTKLAAAAYAIYEEASTLYGSEPDKFMLHVDTRVKPAVKGIRIHPDLGKLLDNFNRELSLSDSVQERLAFHPLTLTYYEYLKKNLLDPEQITRDKLDIIQQTIQQVKAENNPYAKELESAYIKLKTLVDEHFELPQTAQSAHYEHFKRKLEFVCSEHKQAIQSNVRIKTVFYDFLAVISSLLIYIGEYLSNLCQKKVNFFKVSSILPKETLSNFSLGTSTIEITEYDEDEDSDLQSSTNMIYF</sequence>
<name>A0A098GD00_LEGMI</name>
<dbReference type="EMBL" id="FMVN01000015">
    <property type="protein sequence ID" value="SCY72818.1"/>
    <property type="molecule type" value="Genomic_DNA"/>
</dbReference>
<protein>
    <submittedName>
        <fullName evidence="1">Uncharacterized protein</fullName>
    </submittedName>
</protein>
<organism evidence="1 3">
    <name type="scientific">Legionella micdadei</name>
    <name type="common">Tatlockia micdadei</name>
    <dbReference type="NCBI Taxonomy" id="451"/>
    <lineage>
        <taxon>Bacteria</taxon>
        <taxon>Pseudomonadati</taxon>
        <taxon>Pseudomonadota</taxon>
        <taxon>Gammaproteobacteria</taxon>
        <taxon>Legionellales</taxon>
        <taxon>Legionellaceae</taxon>
        <taxon>Legionella</taxon>
    </lineage>
</organism>
<evidence type="ECO:0000313" key="1">
    <source>
        <dbReference type="EMBL" id="CEG60358.1"/>
    </source>
</evidence>
<keyword evidence="4" id="KW-1185">Reference proteome</keyword>
<dbReference type="RefSeq" id="WP_052679452.1">
    <property type="nucleotide sequence ID" value="NZ_CP020614.1"/>
</dbReference>
<evidence type="ECO:0000313" key="2">
    <source>
        <dbReference type="EMBL" id="SCY72818.1"/>
    </source>
</evidence>
<gene>
    <name evidence="1" type="ORF">LMI_1043</name>
    <name evidence="2" type="ORF">SAMN02982997_02686</name>
</gene>
<accession>A0A098GD00</accession>
<dbReference type="KEGG" id="tmc:LMI_1043"/>
<dbReference type="Proteomes" id="UP000032414">
    <property type="component" value="Chromosome I"/>
</dbReference>
<reference evidence="1" key="1">
    <citation type="submission" date="2014-09" db="EMBL/GenBank/DDBJ databases">
        <authorList>
            <person name="GOMEZ-VALERO Laura"/>
        </authorList>
    </citation>
    <scope>NUCLEOTIDE SEQUENCE</scope>
    <source>
        <strain evidence="1">ATCC33218</strain>
    </source>
</reference>
<reference evidence="2 4" key="3">
    <citation type="submission" date="2016-10" db="EMBL/GenBank/DDBJ databases">
        <authorList>
            <person name="Varghese N."/>
            <person name="Submissions S."/>
        </authorList>
    </citation>
    <scope>NUCLEOTIDE SEQUENCE [LARGE SCALE GENOMIC DNA]</scope>
    <source>
        <strain evidence="2 4">ATCC 33218</strain>
    </source>
</reference>
<dbReference type="OrthoDB" id="5635763at2"/>
<evidence type="ECO:0000313" key="4">
    <source>
        <dbReference type="Proteomes" id="UP000182998"/>
    </source>
</evidence>
<dbReference type="HOGENOM" id="CLU_1041807_0_0_6"/>
<reference evidence="3" key="2">
    <citation type="submission" date="2014-09" db="EMBL/GenBank/DDBJ databases">
        <authorList>
            <person name="Gomez-Valero L."/>
        </authorList>
    </citation>
    <scope>NUCLEOTIDE SEQUENCE [LARGE SCALE GENOMIC DNA]</scope>
    <source>
        <strain evidence="3">ATCC33218</strain>
    </source>
</reference>
<proteinExistence type="predicted"/>
<dbReference type="AlphaFoldDB" id="A0A098GD00"/>